<evidence type="ECO:0000313" key="1">
    <source>
        <dbReference type="EMBL" id="VAW23819.1"/>
    </source>
</evidence>
<dbReference type="EMBL" id="UOEO01000248">
    <property type="protein sequence ID" value="VAW23819.1"/>
    <property type="molecule type" value="Genomic_DNA"/>
</dbReference>
<organism evidence="1">
    <name type="scientific">hydrothermal vent metagenome</name>
    <dbReference type="NCBI Taxonomy" id="652676"/>
    <lineage>
        <taxon>unclassified sequences</taxon>
        <taxon>metagenomes</taxon>
        <taxon>ecological metagenomes</taxon>
    </lineage>
</organism>
<sequence>MTNDCQPDWDIVQSEYANGDISVASICQKHNISFYALSKARRRLGWPSRYRRHASQRLDLIGRMFNVLEKQIEQIEGNEMNLTCDKEVALLGNLARTLEKLIELDAKQLLAKKPDAGENKDMKALR</sequence>
<name>A0A3B0UH49_9ZZZZ</name>
<gene>
    <name evidence="1" type="ORF">MNBD_ALPHA12-1652</name>
</gene>
<accession>A0A3B0UH49</accession>
<protein>
    <submittedName>
        <fullName evidence="1">Uncharacterized protein</fullName>
    </submittedName>
</protein>
<reference evidence="1" key="1">
    <citation type="submission" date="2018-06" db="EMBL/GenBank/DDBJ databases">
        <authorList>
            <person name="Zhirakovskaya E."/>
        </authorList>
    </citation>
    <scope>NUCLEOTIDE SEQUENCE</scope>
</reference>
<proteinExistence type="predicted"/>
<feature type="non-terminal residue" evidence="1">
    <location>
        <position position="126"/>
    </location>
</feature>
<dbReference type="AlphaFoldDB" id="A0A3B0UH49"/>